<keyword evidence="5" id="KW-0804">Transcription</keyword>
<keyword evidence="6" id="KW-0539">Nucleus</keyword>
<sequence length="328" mass="36792">MKRSHRGPTGTSCLTCKQRHKKCDQRQPTCERCEKGDFECLGYGHTTPNVLSDTRPLRPILPRPSGSRNAGQSSSEGLQSPIVSSNSLSGHRRSKNAALTLDDEPADFLDTHLCLKSKLYTPDQASVSENASLHTQSSNRISHWSYSTMQDTSIFQEAVSATHLSKYQPNSSIPDDRWFIERIVTQTQGVVGHWYFTPPCDNKRLLELYISRRLSDTKFTRWIFLTVMGLSEAFLTGDTSHVQLHRSLIEHMEGCLGSELSFGMASYEARNRLSDWIHVSLMGATFFNGLSTYGILQKVAPVFLQVIYSSPQIWPTGSDLTRVPLLSC</sequence>
<keyword evidence="2" id="KW-0862">Zinc</keyword>
<dbReference type="Gene3D" id="4.10.240.10">
    <property type="entry name" value="Zn(2)-C6 fungal-type DNA-binding domain"/>
    <property type="match status" value="1"/>
</dbReference>
<protein>
    <recommendedName>
        <fullName evidence="8">Zn(2)-C6 fungal-type domain-containing protein</fullName>
    </recommendedName>
</protein>
<accession>A0A0B7FBP0</accession>
<dbReference type="Pfam" id="PF00172">
    <property type="entry name" value="Zn_clus"/>
    <property type="match status" value="1"/>
</dbReference>
<reference evidence="9 10" key="1">
    <citation type="submission" date="2014-11" db="EMBL/GenBank/DDBJ databases">
        <authorList>
            <person name="Wibberg Daniel"/>
        </authorList>
    </citation>
    <scope>NUCLEOTIDE SEQUENCE [LARGE SCALE GENOMIC DNA]</scope>
    <source>
        <strain evidence="9">Rhizoctonia solani AG1-IB 7/3/14</strain>
    </source>
</reference>
<evidence type="ECO:0000313" key="10">
    <source>
        <dbReference type="Proteomes" id="UP000059188"/>
    </source>
</evidence>
<evidence type="ECO:0000256" key="5">
    <source>
        <dbReference type="ARBA" id="ARBA00023163"/>
    </source>
</evidence>
<evidence type="ECO:0000256" key="6">
    <source>
        <dbReference type="ARBA" id="ARBA00023242"/>
    </source>
</evidence>
<keyword evidence="4" id="KW-0238">DNA-binding</keyword>
<dbReference type="GO" id="GO:0008270">
    <property type="term" value="F:zinc ion binding"/>
    <property type="evidence" value="ECO:0007669"/>
    <property type="project" value="InterPro"/>
</dbReference>
<keyword evidence="3" id="KW-0805">Transcription regulation</keyword>
<dbReference type="PANTHER" id="PTHR36206:SF4">
    <property type="entry name" value="HYPOTHETICAL CONSERVED PROTEIN (EUROFUNG)-RELATED"/>
    <property type="match status" value="1"/>
</dbReference>
<dbReference type="PROSITE" id="PS00463">
    <property type="entry name" value="ZN2_CY6_FUNGAL_1"/>
    <property type="match status" value="1"/>
</dbReference>
<dbReference type="InterPro" id="IPR001138">
    <property type="entry name" value="Zn2Cys6_DnaBD"/>
</dbReference>
<dbReference type="PROSITE" id="PS50048">
    <property type="entry name" value="ZN2_CY6_FUNGAL_2"/>
    <property type="match status" value="1"/>
</dbReference>
<gene>
    <name evidence="9" type="ORF">RSOLAG1IB_06472</name>
</gene>
<evidence type="ECO:0000313" key="9">
    <source>
        <dbReference type="EMBL" id="CEL53617.1"/>
    </source>
</evidence>
<dbReference type="GO" id="GO:0003677">
    <property type="term" value="F:DNA binding"/>
    <property type="evidence" value="ECO:0007669"/>
    <property type="project" value="UniProtKB-KW"/>
</dbReference>
<dbReference type="InterPro" id="IPR036864">
    <property type="entry name" value="Zn2-C6_fun-type_DNA-bd_sf"/>
</dbReference>
<dbReference type="CDD" id="cd00067">
    <property type="entry name" value="GAL4"/>
    <property type="match status" value="1"/>
</dbReference>
<dbReference type="Proteomes" id="UP000059188">
    <property type="component" value="Unassembled WGS sequence"/>
</dbReference>
<evidence type="ECO:0000256" key="3">
    <source>
        <dbReference type="ARBA" id="ARBA00023015"/>
    </source>
</evidence>
<dbReference type="EMBL" id="LN679112">
    <property type="protein sequence ID" value="CEL53617.1"/>
    <property type="molecule type" value="Genomic_DNA"/>
</dbReference>
<evidence type="ECO:0000256" key="7">
    <source>
        <dbReference type="SAM" id="MobiDB-lite"/>
    </source>
</evidence>
<feature type="compositionally biased region" description="Polar residues" evidence="7">
    <location>
        <begin position="66"/>
        <end position="89"/>
    </location>
</feature>
<evidence type="ECO:0000256" key="2">
    <source>
        <dbReference type="ARBA" id="ARBA00022833"/>
    </source>
</evidence>
<dbReference type="InterPro" id="IPR052360">
    <property type="entry name" value="Transcr_Regulatory_Proteins"/>
</dbReference>
<evidence type="ECO:0000259" key="8">
    <source>
        <dbReference type="PROSITE" id="PS50048"/>
    </source>
</evidence>
<name>A0A0B7FBP0_THACB</name>
<dbReference type="AlphaFoldDB" id="A0A0B7FBP0"/>
<proteinExistence type="predicted"/>
<evidence type="ECO:0000256" key="4">
    <source>
        <dbReference type="ARBA" id="ARBA00023125"/>
    </source>
</evidence>
<evidence type="ECO:0000256" key="1">
    <source>
        <dbReference type="ARBA" id="ARBA00022723"/>
    </source>
</evidence>
<dbReference type="GO" id="GO:0000981">
    <property type="term" value="F:DNA-binding transcription factor activity, RNA polymerase II-specific"/>
    <property type="evidence" value="ECO:0007669"/>
    <property type="project" value="InterPro"/>
</dbReference>
<organism evidence="9 10">
    <name type="scientific">Thanatephorus cucumeris (strain AG1-IB / isolate 7/3/14)</name>
    <name type="common">Lettuce bottom rot fungus</name>
    <name type="synonym">Rhizoctonia solani</name>
    <dbReference type="NCBI Taxonomy" id="1108050"/>
    <lineage>
        <taxon>Eukaryota</taxon>
        <taxon>Fungi</taxon>
        <taxon>Dikarya</taxon>
        <taxon>Basidiomycota</taxon>
        <taxon>Agaricomycotina</taxon>
        <taxon>Agaricomycetes</taxon>
        <taxon>Cantharellales</taxon>
        <taxon>Ceratobasidiaceae</taxon>
        <taxon>Rhizoctonia</taxon>
        <taxon>Rhizoctonia solani AG-1</taxon>
    </lineage>
</organism>
<keyword evidence="1" id="KW-0479">Metal-binding</keyword>
<dbReference type="SUPFAM" id="SSF57701">
    <property type="entry name" value="Zn2/Cys6 DNA-binding domain"/>
    <property type="match status" value="1"/>
</dbReference>
<feature type="region of interest" description="Disordered" evidence="7">
    <location>
        <begin position="51"/>
        <end position="92"/>
    </location>
</feature>
<dbReference type="PANTHER" id="PTHR36206">
    <property type="entry name" value="ASPERCRYPTIN BIOSYNTHESIS CLUSTER-SPECIFIC TRANSCRIPTION REGULATOR ATNN-RELATED"/>
    <property type="match status" value="1"/>
</dbReference>
<dbReference type="STRING" id="1108050.A0A0B7FBP0"/>
<feature type="domain" description="Zn(2)-C6 fungal-type" evidence="8">
    <location>
        <begin position="12"/>
        <end position="40"/>
    </location>
</feature>
<keyword evidence="10" id="KW-1185">Reference proteome</keyword>
<dbReference type="SMART" id="SM00066">
    <property type="entry name" value="GAL4"/>
    <property type="match status" value="1"/>
</dbReference>